<feature type="transmembrane region" description="Helical" evidence="1">
    <location>
        <begin position="80"/>
        <end position="101"/>
    </location>
</feature>
<keyword evidence="1" id="KW-0812">Transmembrane</keyword>
<accession>H4GK65</accession>
<dbReference type="STRING" id="1144300.PS3_17325"/>
<comment type="caution">
    <text evidence="2">The sequence shown here is derived from an EMBL/GenBank/DDBJ whole genome shotgun (WGS) entry which is preliminary data.</text>
</comment>
<feature type="transmembrane region" description="Helical" evidence="1">
    <location>
        <begin position="20"/>
        <end position="44"/>
    </location>
</feature>
<evidence type="ECO:0000313" key="2">
    <source>
        <dbReference type="EMBL" id="EHS85626.1"/>
    </source>
</evidence>
<protein>
    <recommendedName>
        <fullName evidence="4">Small conserved membrane protein</fullName>
    </recommendedName>
</protein>
<dbReference type="AlphaFoldDB" id="H4GK65"/>
<reference evidence="2 3" key="1">
    <citation type="journal article" date="2013" name="Genome Announc.">
        <title>Genome Sequence of Lactobacillus gastricus PS3, a Strain Isolated from Human Milk.</title>
        <authorList>
            <person name="Martin V."/>
            <person name="Cardenas N."/>
            <person name="Jimenez E."/>
            <person name="Maldonado A."/>
            <person name="Rodriguez J.M."/>
            <person name="Fernandez L."/>
        </authorList>
    </citation>
    <scope>NUCLEOTIDE SEQUENCE [LARGE SCALE GENOMIC DNA]</scope>
    <source>
        <strain evidence="2 3">PS3</strain>
    </source>
</reference>
<dbReference type="PATRIC" id="fig|1144300.3.peg.1311"/>
<name>H4GK65_9LACO</name>
<dbReference type="Gene3D" id="1.20.1280.290">
    <property type="match status" value="1"/>
</dbReference>
<sequence>MNLVTKSFRQEQRIMEEKTFISWLGKIASVIAILIYVSYVFNIIQNFHGNPVSWEQPFVAGINCSLWSIYAYFKQHRDWPVFWANFPGVFFSFATVITCFWH</sequence>
<evidence type="ECO:0000313" key="3">
    <source>
        <dbReference type="Proteomes" id="UP000004567"/>
    </source>
</evidence>
<evidence type="ECO:0008006" key="4">
    <source>
        <dbReference type="Google" id="ProtNLM"/>
    </source>
</evidence>
<organism evidence="2 3">
    <name type="scientific">Limosilactobacillus gastricus PS3</name>
    <dbReference type="NCBI Taxonomy" id="1144300"/>
    <lineage>
        <taxon>Bacteria</taxon>
        <taxon>Bacillati</taxon>
        <taxon>Bacillota</taxon>
        <taxon>Bacilli</taxon>
        <taxon>Lactobacillales</taxon>
        <taxon>Lactobacillaceae</taxon>
        <taxon>Limosilactobacillus</taxon>
    </lineage>
</organism>
<dbReference type="Proteomes" id="UP000004567">
    <property type="component" value="Unassembled WGS sequence"/>
</dbReference>
<evidence type="ECO:0000256" key="1">
    <source>
        <dbReference type="SAM" id="Phobius"/>
    </source>
</evidence>
<keyword evidence="1" id="KW-0472">Membrane</keyword>
<keyword evidence="1" id="KW-1133">Transmembrane helix</keyword>
<gene>
    <name evidence="2" type="ORF">PS3_17325</name>
</gene>
<dbReference type="EMBL" id="AICN01000061">
    <property type="protein sequence ID" value="EHS85626.1"/>
    <property type="molecule type" value="Genomic_DNA"/>
</dbReference>
<proteinExistence type="predicted"/>